<comment type="subcellular location">
    <subcellularLocation>
        <location evidence="1">Nucleus</location>
    </subcellularLocation>
</comment>
<dbReference type="InterPro" id="IPR007219">
    <property type="entry name" value="XnlR_reg_dom"/>
</dbReference>
<dbReference type="GO" id="GO:0005634">
    <property type="term" value="C:nucleus"/>
    <property type="evidence" value="ECO:0007669"/>
    <property type="project" value="UniProtKB-SubCell"/>
</dbReference>
<proteinExistence type="predicted"/>
<protein>
    <recommendedName>
        <fullName evidence="6">Xylanolytic transcriptional activator regulatory domain-containing protein</fullName>
    </recommendedName>
</protein>
<dbReference type="SMART" id="SM00906">
    <property type="entry name" value="Fungal_trans"/>
    <property type="match status" value="1"/>
</dbReference>
<dbReference type="GO" id="GO:0003700">
    <property type="term" value="F:DNA-binding transcription factor activity"/>
    <property type="evidence" value="ECO:0007669"/>
    <property type="project" value="InterPro"/>
</dbReference>
<keyword evidence="4" id="KW-0804">Transcription</keyword>
<dbReference type="CDD" id="cd12148">
    <property type="entry name" value="fungal_TF_MHR"/>
    <property type="match status" value="1"/>
</dbReference>
<evidence type="ECO:0000256" key="3">
    <source>
        <dbReference type="ARBA" id="ARBA00023125"/>
    </source>
</evidence>
<organism evidence="7 8">
    <name type="scientific">Aspergillus terreus (strain NIH 2624 / FGSC A1156)</name>
    <dbReference type="NCBI Taxonomy" id="341663"/>
    <lineage>
        <taxon>Eukaryota</taxon>
        <taxon>Fungi</taxon>
        <taxon>Dikarya</taxon>
        <taxon>Ascomycota</taxon>
        <taxon>Pezizomycotina</taxon>
        <taxon>Eurotiomycetes</taxon>
        <taxon>Eurotiomycetidae</taxon>
        <taxon>Eurotiales</taxon>
        <taxon>Aspergillaceae</taxon>
        <taxon>Aspergillus</taxon>
        <taxon>Aspergillus subgen. Circumdati</taxon>
    </lineage>
</organism>
<evidence type="ECO:0000256" key="1">
    <source>
        <dbReference type="ARBA" id="ARBA00004123"/>
    </source>
</evidence>
<dbReference type="OrthoDB" id="4116913at2759"/>
<dbReference type="HOGENOM" id="CLU_010813_2_1_1"/>
<dbReference type="Proteomes" id="UP000007963">
    <property type="component" value="Unassembled WGS sequence"/>
</dbReference>
<dbReference type="eggNOG" id="ENOG502SKXY">
    <property type="taxonomic scope" value="Eukaryota"/>
</dbReference>
<dbReference type="OMA" id="VKGECFW"/>
<dbReference type="GO" id="GO:0006351">
    <property type="term" value="P:DNA-templated transcription"/>
    <property type="evidence" value="ECO:0007669"/>
    <property type="project" value="InterPro"/>
</dbReference>
<feature type="domain" description="Xylanolytic transcriptional activator regulatory" evidence="6">
    <location>
        <begin position="230"/>
        <end position="311"/>
    </location>
</feature>
<keyword evidence="3" id="KW-0238">DNA-binding</keyword>
<dbReference type="PANTHER" id="PTHR46910:SF37">
    <property type="entry name" value="ZN(II)2CYS6 TRANSCRIPTION FACTOR (EUROFUNG)"/>
    <property type="match status" value="1"/>
</dbReference>
<keyword evidence="5" id="KW-0539">Nucleus</keyword>
<dbReference type="Pfam" id="PF04082">
    <property type="entry name" value="Fungal_trans"/>
    <property type="match status" value="1"/>
</dbReference>
<keyword evidence="2" id="KW-0805">Transcription regulation</keyword>
<evidence type="ECO:0000256" key="4">
    <source>
        <dbReference type="ARBA" id="ARBA00023163"/>
    </source>
</evidence>
<dbReference type="EMBL" id="CH476603">
    <property type="protein sequence ID" value="EAU32673.1"/>
    <property type="molecule type" value="Genomic_DNA"/>
</dbReference>
<dbReference type="InterPro" id="IPR050987">
    <property type="entry name" value="AtrR-like"/>
</dbReference>
<evidence type="ECO:0000256" key="5">
    <source>
        <dbReference type="ARBA" id="ARBA00023242"/>
    </source>
</evidence>
<accession>Q0CGA3</accession>
<dbReference type="RefSeq" id="XP_001209975.1">
    <property type="nucleotide sequence ID" value="XM_001209975.1"/>
</dbReference>
<sequence length="476" mass="52882">MHNGKNSILIRVVSAQVALPISRESGELMNDVDQGSPQAADPTRHLRPGNTFLNNVTYLGGHHVFSDEGRKWIESQVGEAINFDKLFALELQWLKPLRLRADTTLSPSLRPELPSRPEVERYIGIYTSSFQGLVFPVVSGSLFKKTLDLAYSPGRPSGSASAKSCVYSFLSLVSLFGFDDSIHDATDCQSYASAAQSFMAAVVGEMTIDGLQSLIMLVQLQYFLGDLQSAAVTLSIAIRLLYALGAHMSLANKTSVSSLLAYNKSDISCHLRDLFWLCYSFDKDICLRTGQPPCMNETHCDLTLPSDYVPLQDINLQQSTPQIDDHTIPLFPWDLRLSILKSRVYQELYSANSLHQSVPELLSRIRSLDEALDQWRLSLPVEFRPTLYFSLETPISASVNTQMVMLRLAYYHCVITVHQASVRCQLSGTDFAGSGLDGITSSLRLSVNASRSTLSYLYKVLPVVKGECFWYVGCCE</sequence>
<evidence type="ECO:0000256" key="2">
    <source>
        <dbReference type="ARBA" id="ARBA00023015"/>
    </source>
</evidence>
<dbReference type="GO" id="GO:0003677">
    <property type="term" value="F:DNA binding"/>
    <property type="evidence" value="ECO:0007669"/>
    <property type="project" value="UniProtKB-KW"/>
</dbReference>
<name>Q0CGA3_ASPTN</name>
<dbReference type="STRING" id="341663.Q0CGA3"/>
<dbReference type="GeneID" id="4319062"/>
<gene>
    <name evidence="7" type="ORF">ATEG_07289</name>
</gene>
<evidence type="ECO:0000313" key="8">
    <source>
        <dbReference type="Proteomes" id="UP000007963"/>
    </source>
</evidence>
<dbReference type="AlphaFoldDB" id="Q0CGA3"/>
<dbReference type="GO" id="GO:0008270">
    <property type="term" value="F:zinc ion binding"/>
    <property type="evidence" value="ECO:0007669"/>
    <property type="project" value="InterPro"/>
</dbReference>
<dbReference type="VEuPathDB" id="FungiDB:ATEG_07289"/>
<evidence type="ECO:0000259" key="6">
    <source>
        <dbReference type="SMART" id="SM00906"/>
    </source>
</evidence>
<dbReference type="PANTHER" id="PTHR46910">
    <property type="entry name" value="TRANSCRIPTION FACTOR PDR1"/>
    <property type="match status" value="1"/>
</dbReference>
<reference evidence="8" key="1">
    <citation type="submission" date="2005-09" db="EMBL/GenBank/DDBJ databases">
        <title>Annotation of the Aspergillus terreus NIH2624 genome.</title>
        <authorList>
            <person name="Birren B.W."/>
            <person name="Lander E.S."/>
            <person name="Galagan J.E."/>
            <person name="Nusbaum C."/>
            <person name="Devon K."/>
            <person name="Henn M."/>
            <person name="Ma L.-J."/>
            <person name="Jaffe D.B."/>
            <person name="Butler J."/>
            <person name="Alvarez P."/>
            <person name="Gnerre S."/>
            <person name="Grabherr M."/>
            <person name="Kleber M."/>
            <person name="Mauceli E.W."/>
            <person name="Brockman W."/>
            <person name="Rounsley S."/>
            <person name="Young S.K."/>
            <person name="LaButti K."/>
            <person name="Pushparaj V."/>
            <person name="DeCaprio D."/>
            <person name="Crawford M."/>
            <person name="Koehrsen M."/>
            <person name="Engels R."/>
            <person name="Montgomery P."/>
            <person name="Pearson M."/>
            <person name="Howarth C."/>
            <person name="Larson L."/>
            <person name="Luoma S."/>
            <person name="White J."/>
            <person name="Alvarado L."/>
            <person name="Kodira C.D."/>
            <person name="Zeng Q."/>
            <person name="Oleary S."/>
            <person name="Yandava C."/>
            <person name="Denning D.W."/>
            <person name="Nierman W.C."/>
            <person name="Milne T."/>
            <person name="Madden K."/>
        </authorList>
    </citation>
    <scope>NUCLEOTIDE SEQUENCE [LARGE SCALE GENOMIC DNA]</scope>
    <source>
        <strain evidence="8">NIH 2624 / FGSC A1156</strain>
    </source>
</reference>
<evidence type="ECO:0000313" key="7">
    <source>
        <dbReference type="EMBL" id="EAU32673.1"/>
    </source>
</evidence>